<dbReference type="EMBL" id="BAAAMN010000028">
    <property type="protein sequence ID" value="GAA2036600.1"/>
    <property type="molecule type" value="Genomic_DNA"/>
</dbReference>
<feature type="compositionally biased region" description="Polar residues" evidence="1">
    <location>
        <begin position="10"/>
        <end position="22"/>
    </location>
</feature>
<accession>A0ABP5FY96</accession>
<keyword evidence="3" id="KW-1185">Reference proteome</keyword>
<feature type="region of interest" description="Disordered" evidence="1">
    <location>
        <begin position="1"/>
        <end position="22"/>
    </location>
</feature>
<dbReference type="Proteomes" id="UP001501461">
    <property type="component" value="Unassembled WGS sequence"/>
</dbReference>
<sequence length="196" mass="21800">MACAGHGDTMSVTPESRNSPKTPVINQNFDALSSTLERGDYFAKTTIHPAHGTLTFVAGKVRKIGANEITDSFDEVLASRNDDLRVQHGAKILTSSFDHHDHKAMSSLGGNVSYRLEYRKGTEQKELFSYQRFLGVLPWKLLSRIIGDNAWLQIDVQSLALAMHDLYATGRLTNTSEVFFDIQEIAQDIAEQRGSN</sequence>
<proteinExistence type="predicted"/>
<comment type="caution">
    <text evidence="2">The sequence shown here is derived from an EMBL/GenBank/DDBJ whole genome shotgun (WGS) entry which is preliminary data.</text>
</comment>
<evidence type="ECO:0000313" key="3">
    <source>
        <dbReference type="Proteomes" id="UP001501461"/>
    </source>
</evidence>
<evidence type="ECO:0000313" key="2">
    <source>
        <dbReference type="EMBL" id="GAA2036600.1"/>
    </source>
</evidence>
<organism evidence="2 3">
    <name type="scientific">Yaniella flava</name>
    <dbReference type="NCBI Taxonomy" id="287930"/>
    <lineage>
        <taxon>Bacteria</taxon>
        <taxon>Bacillati</taxon>
        <taxon>Actinomycetota</taxon>
        <taxon>Actinomycetes</taxon>
        <taxon>Micrococcales</taxon>
        <taxon>Micrococcaceae</taxon>
        <taxon>Yaniella</taxon>
    </lineage>
</organism>
<protein>
    <submittedName>
        <fullName evidence="2">Uncharacterized protein</fullName>
    </submittedName>
</protein>
<evidence type="ECO:0000256" key="1">
    <source>
        <dbReference type="SAM" id="MobiDB-lite"/>
    </source>
</evidence>
<reference evidence="3" key="1">
    <citation type="journal article" date="2019" name="Int. J. Syst. Evol. Microbiol.">
        <title>The Global Catalogue of Microorganisms (GCM) 10K type strain sequencing project: providing services to taxonomists for standard genome sequencing and annotation.</title>
        <authorList>
            <consortium name="The Broad Institute Genomics Platform"/>
            <consortium name="The Broad Institute Genome Sequencing Center for Infectious Disease"/>
            <person name="Wu L."/>
            <person name="Ma J."/>
        </authorList>
    </citation>
    <scope>NUCLEOTIDE SEQUENCE [LARGE SCALE GENOMIC DNA]</scope>
    <source>
        <strain evidence="3">JCM 13595</strain>
    </source>
</reference>
<gene>
    <name evidence="2" type="ORF">GCM10009720_16520</name>
</gene>
<name>A0ABP5FY96_9MICC</name>